<evidence type="ECO:0000256" key="1">
    <source>
        <dbReference type="ARBA" id="ARBA00004479"/>
    </source>
</evidence>
<evidence type="ECO:0000256" key="2">
    <source>
        <dbReference type="ARBA" id="ARBA00008215"/>
    </source>
</evidence>
<dbReference type="InterPro" id="IPR036179">
    <property type="entry name" value="Ig-like_dom_sf"/>
</dbReference>
<dbReference type="Proteomes" id="UP000694726">
    <property type="component" value="Unplaced"/>
</dbReference>
<evidence type="ECO:0000256" key="3">
    <source>
        <dbReference type="ARBA" id="ARBA00022692"/>
    </source>
</evidence>
<evidence type="ECO:0000256" key="8">
    <source>
        <dbReference type="ARBA" id="ARBA00023170"/>
    </source>
</evidence>
<keyword evidence="5 10" id="KW-1133">Transmembrane helix</keyword>
<dbReference type="Proteomes" id="UP000694728">
    <property type="component" value="Unplaced"/>
</dbReference>
<dbReference type="PANTHER" id="PTHR21462:SF2">
    <property type="entry name" value="CELL SURFACE GLYCOPROTEIN CD200 RECEPTOR 2"/>
    <property type="match status" value="1"/>
</dbReference>
<feature type="chain" id="PRO_5044684497" evidence="11">
    <location>
        <begin position="28"/>
        <end position="429"/>
    </location>
</feature>
<evidence type="ECO:0000313" key="14">
    <source>
        <dbReference type="Ensembl" id="ENSSSCP00025030086.1"/>
    </source>
</evidence>
<evidence type="ECO:0000256" key="10">
    <source>
        <dbReference type="SAM" id="Phobius"/>
    </source>
</evidence>
<keyword evidence="7" id="KW-1015">Disulfide bond</keyword>
<feature type="domain" description="Ig-like" evidence="12">
    <location>
        <begin position="230"/>
        <end position="326"/>
    </location>
</feature>
<dbReference type="Ensembl" id="ENSSSCT00025069790.1">
    <property type="protein sequence ID" value="ENSSSCP00025030086.1"/>
    <property type="gene ID" value="ENSSSCG00025050884.1"/>
</dbReference>
<reference evidence="13" key="1">
    <citation type="submission" date="2025-05" db="UniProtKB">
        <authorList>
            <consortium name="Ensembl"/>
        </authorList>
    </citation>
    <scope>IDENTIFICATION</scope>
</reference>
<evidence type="ECO:0000256" key="7">
    <source>
        <dbReference type="ARBA" id="ARBA00023157"/>
    </source>
</evidence>
<dbReference type="GO" id="GO:0150077">
    <property type="term" value="P:regulation of neuroinflammatory response"/>
    <property type="evidence" value="ECO:0007669"/>
    <property type="project" value="InterPro"/>
</dbReference>
<name>A0A8D0TZF5_PIG</name>
<dbReference type="InterPro" id="IPR007110">
    <property type="entry name" value="Ig-like_dom"/>
</dbReference>
<feature type="transmembrane region" description="Helical" evidence="10">
    <location>
        <begin position="338"/>
        <end position="361"/>
    </location>
</feature>
<comment type="similarity">
    <text evidence="2">Belongs to the CD200R family.</text>
</comment>
<dbReference type="FunFam" id="2.60.40.10:FF:000584">
    <property type="entry name" value="Cell surface glycoprotein CD200 receptor 1"/>
    <property type="match status" value="1"/>
</dbReference>
<dbReference type="SMR" id="A0A8D0TZF5"/>
<dbReference type="AlphaFoldDB" id="A0A8D0TZF5"/>
<dbReference type="Proteomes" id="UP000694727">
    <property type="component" value="Unplaced"/>
</dbReference>
<dbReference type="Gene3D" id="2.60.40.10">
    <property type="entry name" value="Immunoglobulins"/>
    <property type="match status" value="2"/>
</dbReference>
<dbReference type="PROSITE" id="PS50835">
    <property type="entry name" value="IG_LIKE"/>
    <property type="match status" value="1"/>
</dbReference>
<dbReference type="GO" id="GO:0009986">
    <property type="term" value="C:cell surface"/>
    <property type="evidence" value="ECO:0007669"/>
    <property type="project" value="UniProtKB-ARBA"/>
</dbReference>
<proteinExistence type="inferred from homology"/>
<sequence>MPCTWVTSDLQLLLSLTLFLVAGRSSAGTEGPFTSNNSIMPQIHQDKYSLASTITSSTYRKQSTVTPLAEVMRTKIFGHEMQRLEDIMEEACDIKRRGEILNAAFRKNKLQPHKNSAPTTGSVHVKVMKSLTLSSVKVNISLPVLVDTTAELYCPPVLWTTVVVATWEIVLRDKAPCFRAYRADTNETTSGNCTDERIIWSSRLDQNPALQIGPVAITHDGYYRCQKVAPNGNFHRGYHLQVLVPPEVTLVQSENGTVVCKAVAGKPAAQISWTPEGDCVTEQNPHGGNGTVTVWSMCYWKARHVPNVSCTVSHVTGNKSLFLELNQVDNYKRMYLRILYIIPPIFIILVIVGSIWLLKILGCRKCKLKKTEPTPVVEEDEMQPYASYTEKNNPLYDTTNRVKTSQVLNEVDGINLHTIYVFGISHEDK</sequence>
<evidence type="ECO:0000256" key="6">
    <source>
        <dbReference type="ARBA" id="ARBA00023136"/>
    </source>
</evidence>
<keyword evidence="8" id="KW-0675">Receptor</keyword>
<evidence type="ECO:0000259" key="12">
    <source>
        <dbReference type="PROSITE" id="PS50835"/>
    </source>
</evidence>
<evidence type="ECO:0000256" key="5">
    <source>
        <dbReference type="ARBA" id="ARBA00022989"/>
    </source>
</evidence>
<dbReference type="SUPFAM" id="SSF48726">
    <property type="entry name" value="Immunoglobulin"/>
    <property type="match status" value="2"/>
</dbReference>
<organism evidence="13 15">
    <name type="scientific">Sus scrofa</name>
    <name type="common">Pig</name>
    <dbReference type="NCBI Taxonomy" id="9823"/>
    <lineage>
        <taxon>Eukaryota</taxon>
        <taxon>Metazoa</taxon>
        <taxon>Chordata</taxon>
        <taxon>Craniata</taxon>
        <taxon>Vertebrata</taxon>
        <taxon>Euteleostomi</taxon>
        <taxon>Mammalia</taxon>
        <taxon>Eutheria</taxon>
        <taxon>Laurasiatheria</taxon>
        <taxon>Artiodactyla</taxon>
        <taxon>Suina</taxon>
        <taxon>Suidae</taxon>
        <taxon>Sus</taxon>
    </lineage>
</organism>
<feature type="signal peptide" evidence="11">
    <location>
        <begin position="1"/>
        <end position="27"/>
    </location>
</feature>
<evidence type="ECO:0000256" key="9">
    <source>
        <dbReference type="ARBA" id="ARBA00023180"/>
    </source>
</evidence>
<dbReference type="Ensembl" id="ENSSSCT00015033408.1">
    <property type="protein sequence ID" value="ENSSSCP00015013289.1"/>
    <property type="gene ID" value="ENSSSCG00015025123.1"/>
</dbReference>
<evidence type="ECO:0000256" key="11">
    <source>
        <dbReference type="SAM" id="SignalP"/>
    </source>
</evidence>
<comment type="subcellular location">
    <subcellularLocation>
        <location evidence="1">Membrane</location>
        <topology evidence="1">Single-pass type I membrane protein</topology>
    </subcellularLocation>
</comment>
<dbReference type="InterPro" id="IPR013162">
    <property type="entry name" value="CD80_C2-set"/>
</dbReference>
<dbReference type="GO" id="GO:0038023">
    <property type="term" value="F:signaling receptor activity"/>
    <property type="evidence" value="ECO:0007669"/>
    <property type="project" value="InterPro"/>
</dbReference>
<keyword evidence="4 11" id="KW-0732">Signal</keyword>
<dbReference type="InterPro" id="IPR040012">
    <property type="entry name" value="CD200R"/>
</dbReference>
<gene>
    <name evidence="14" type="primary">CD200R1L</name>
</gene>
<dbReference type="Pfam" id="PF08205">
    <property type="entry name" value="C2-set_2"/>
    <property type="match status" value="1"/>
</dbReference>
<keyword evidence="9" id="KW-0325">Glycoprotein</keyword>
<evidence type="ECO:0000313" key="15">
    <source>
        <dbReference type="Proteomes" id="UP000694726"/>
    </source>
</evidence>
<dbReference type="Ensembl" id="ENSSSCT00045054226.1">
    <property type="protein sequence ID" value="ENSSSCP00045037747.1"/>
    <property type="gene ID" value="ENSSSCG00045031669.1"/>
</dbReference>
<evidence type="ECO:0000256" key="4">
    <source>
        <dbReference type="ARBA" id="ARBA00022729"/>
    </source>
</evidence>
<accession>A0A8D0TZF5</accession>
<protein>
    <submittedName>
        <fullName evidence="13">CD200 receptor 1 like</fullName>
    </submittedName>
</protein>
<dbReference type="FunFam" id="2.60.40.10:FF:000769">
    <property type="entry name" value="Cell surface glycoprotein CD200 receptor 1"/>
    <property type="match status" value="1"/>
</dbReference>
<dbReference type="PANTHER" id="PTHR21462">
    <property type="entry name" value="CELL SURFACE GLYCOPROTEIN OX2 RECEPTOR PRECURSOR"/>
    <property type="match status" value="1"/>
</dbReference>
<dbReference type="InterPro" id="IPR013783">
    <property type="entry name" value="Ig-like_fold"/>
</dbReference>
<keyword evidence="3 10" id="KW-0812">Transmembrane</keyword>
<evidence type="ECO:0000313" key="13">
    <source>
        <dbReference type="Ensembl" id="ENSSSCP00015013289.1"/>
    </source>
</evidence>
<keyword evidence="6 10" id="KW-0472">Membrane</keyword>
<dbReference type="GO" id="GO:0016020">
    <property type="term" value="C:membrane"/>
    <property type="evidence" value="ECO:0007669"/>
    <property type="project" value="UniProtKB-SubCell"/>
</dbReference>